<dbReference type="Proteomes" id="UP000002664">
    <property type="component" value="Chromosome"/>
</dbReference>
<sequence>MSLLEAIVGGLIIIIIIGVLIYIFGGPENLKQYITLLQELGTIMSIAAMVGNLLA</sequence>
<name>F0NHB5_SACI5</name>
<dbReference type="KEGG" id="sir:SiRe_0839"/>
<dbReference type="EMBL" id="CP002425">
    <property type="protein sequence ID" value="ADX84914.1"/>
    <property type="molecule type" value="Genomic_DNA"/>
</dbReference>
<organism evidence="2 3">
    <name type="scientific">Saccharolobus islandicus (strain REY15A)</name>
    <name type="common">Sulfolobus islandicus</name>
    <dbReference type="NCBI Taxonomy" id="930945"/>
    <lineage>
        <taxon>Archaea</taxon>
        <taxon>Thermoproteota</taxon>
        <taxon>Thermoprotei</taxon>
        <taxon>Sulfolobales</taxon>
        <taxon>Sulfolobaceae</taxon>
        <taxon>Saccharolobus</taxon>
    </lineage>
</organism>
<keyword evidence="1" id="KW-0472">Membrane</keyword>
<evidence type="ECO:0000256" key="1">
    <source>
        <dbReference type="SAM" id="Phobius"/>
    </source>
</evidence>
<dbReference type="HOGENOM" id="CLU_3021150_0_0_2"/>
<feature type="transmembrane region" description="Helical" evidence="1">
    <location>
        <begin position="6"/>
        <end position="24"/>
    </location>
</feature>
<keyword evidence="1" id="KW-0812">Transmembrane</keyword>
<keyword evidence="3" id="KW-1185">Reference proteome</keyword>
<dbReference type="STRING" id="930945.SiRe_0839"/>
<dbReference type="GeneID" id="58788922"/>
<reference evidence="2 3" key="1">
    <citation type="journal article" date="2011" name="J. Bacteriol.">
        <title>Genome analyses of icelandic strains of Sulfolobus islandicus, model organisms for genetic and virus-host interaction studies.</title>
        <authorList>
            <person name="Guo L."/>
            <person name="Brugger K."/>
            <person name="Liu C."/>
            <person name="Shah S.A."/>
            <person name="Zheng H."/>
            <person name="Zhu Y."/>
            <person name="Wang S."/>
            <person name="Lillestol R.K."/>
            <person name="Chen L."/>
            <person name="Frank J."/>
            <person name="Prangishvili D."/>
            <person name="Paulin L."/>
            <person name="She Q."/>
            <person name="Huang L."/>
            <person name="Garrett R.A."/>
        </authorList>
    </citation>
    <scope>NUCLEOTIDE SEQUENCE [LARGE SCALE GENOMIC DNA]</scope>
    <source>
        <strain evidence="2 3">REY15A</strain>
    </source>
</reference>
<evidence type="ECO:0000313" key="2">
    <source>
        <dbReference type="EMBL" id="ADX84914.1"/>
    </source>
</evidence>
<gene>
    <name evidence="2" type="ordered locus">SiRe_0839</name>
</gene>
<protein>
    <submittedName>
        <fullName evidence="2">Uncharacterized protein</fullName>
    </submittedName>
</protein>
<dbReference type="AlphaFoldDB" id="F0NHB5"/>
<evidence type="ECO:0000313" key="3">
    <source>
        <dbReference type="Proteomes" id="UP000002664"/>
    </source>
</evidence>
<keyword evidence="1" id="KW-1133">Transmembrane helix</keyword>
<accession>F0NHB5</accession>
<proteinExistence type="predicted"/>
<dbReference type="RefSeq" id="WP_014513795.1">
    <property type="nucleotide sequence ID" value="NC_017276.1"/>
</dbReference>